<evidence type="ECO:0000313" key="3">
    <source>
        <dbReference type="Proteomes" id="UP001501705"/>
    </source>
</evidence>
<dbReference type="Gene3D" id="3.20.20.140">
    <property type="entry name" value="Metal-dependent hydrolases"/>
    <property type="match status" value="1"/>
</dbReference>
<accession>A0ABP4P728</accession>
<dbReference type="SUPFAM" id="SSF51556">
    <property type="entry name" value="Metallo-dependent hydrolases"/>
    <property type="match status" value="1"/>
</dbReference>
<gene>
    <name evidence="2" type="ORF">GCM10009804_29820</name>
</gene>
<dbReference type="PANTHER" id="PTHR22642">
    <property type="entry name" value="IMIDAZOLONEPROPIONASE"/>
    <property type="match status" value="1"/>
</dbReference>
<dbReference type="InterPro" id="IPR011059">
    <property type="entry name" value="Metal-dep_hydrolase_composite"/>
</dbReference>
<dbReference type="Gene3D" id="2.30.40.10">
    <property type="entry name" value="Urease, subunit C, domain 1"/>
    <property type="match status" value="1"/>
</dbReference>
<dbReference type="InterPro" id="IPR013108">
    <property type="entry name" value="Amidohydro_3"/>
</dbReference>
<evidence type="ECO:0000259" key="1">
    <source>
        <dbReference type="Pfam" id="PF07969"/>
    </source>
</evidence>
<sequence length="532" mass="56748">MADILLREARIPAGPWAPEGTGEPTWMAVSGGSIAAVGRPGEPEPAADRIIELDGAVLLPGFVDSHTHLGWSAEDRWTVNWSETTTHDEALDSLRTVAARVTPGDWVTGGDWLSGTLPERELPGLAELDRATSGRPLFLRSLDHSIAILNSLALERARIDADTPDPAGGRIERYDDGTPTGVLRGTAIWSRLAAGVVPPPNRARRLAELRDLLADLSARGITEVHDIATYPVEDHRTPIHLERSFTDAGLIDSLAGDLPLRYSFRPSIWRVDEFAEVQVSSPLITFAGFKMSLDNGWYSEPGGPRIDSFRYPGAEVAGRLGKRADACGAALSIHAMGDLGVAEALDILSGLPSRAGAAVPPHRVIHARRVRREDVVRLAALGVAVEVQPWEIVAQGPRLAARGGAEFQRMLSPYRSLLDAGVVVTIGSDRRLGLRVDQRDTDPLVAVQLAVTREGLQPEQCITVTEALACATTAGAIAAGAGGRRGKVAAGYEADLVALGDDPGRLPPDRIAEARPVLTMSAGRVVFEEGAR</sequence>
<reference evidence="3" key="1">
    <citation type="journal article" date="2019" name="Int. J. Syst. Evol. Microbiol.">
        <title>The Global Catalogue of Microorganisms (GCM) 10K type strain sequencing project: providing services to taxonomists for standard genome sequencing and annotation.</title>
        <authorList>
            <consortium name="The Broad Institute Genomics Platform"/>
            <consortium name="The Broad Institute Genome Sequencing Center for Infectious Disease"/>
            <person name="Wu L."/>
            <person name="Ma J."/>
        </authorList>
    </citation>
    <scope>NUCLEOTIDE SEQUENCE [LARGE SCALE GENOMIC DNA]</scope>
    <source>
        <strain evidence="3">JCM 15572</strain>
    </source>
</reference>
<dbReference type="Gene3D" id="3.10.310.70">
    <property type="match status" value="1"/>
</dbReference>
<dbReference type="RefSeq" id="WP_344234081.1">
    <property type="nucleotide sequence ID" value="NZ_BAAAPH010000008.1"/>
</dbReference>
<name>A0ABP4P728_9ACTN</name>
<proteinExistence type="predicted"/>
<dbReference type="Pfam" id="PF07969">
    <property type="entry name" value="Amidohydro_3"/>
    <property type="match status" value="1"/>
</dbReference>
<keyword evidence="3" id="KW-1185">Reference proteome</keyword>
<dbReference type="EMBL" id="BAAAPH010000008">
    <property type="protein sequence ID" value="GAA1571472.1"/>
    <property type="molecule type" value="Genomic_DNA"/>
</dbReference>
<dbReference type="SUPFAM" id="SSF51338">
    <property type="entry name" value="Composite domain of metallo-dependent hydrolases"/>
    <property type="match status" value="1"/>
</dbReference>
<feature type="domain" description="Amidohydrolase 3" evidence="1">
    <location>
        <begin position="49"/>
        <end position="527"/>
    </location>
</feature>
<organism evidence="2 3">
    <name type="scientific">Kribbella hippodromi</name>
    <dbReference type="NCBI Taxonomy" id="434347"/>
    <lineage>
        <taxon>Bacteria</taxon>
        <taxon>Bacillati</taxon>
        <taxon>Actinomycetota</taxon>
        <taxon>Actinomycetes</taxon>
        <taxon>Propionibacteriales</taxon>
        <taxon>Kribbellaceae</taxon>
        <taxon>Kribbella</taxon>
    </lineage>
</organism>
<dbReference type="PANTHER" id="PTHR22642:SF2">
    <property type="entry name" value="PROTEIN LONG AFTER FAR-RED 3"/>
    <property type="match status" value="1"/>
</dbReference>
<evidence type="ECO:0000313" key="2">
    <source>
        <dbReference type="EMBL" id="GAA1571472.1"/>
    </source>
</evidence>
<protein>
    <submittedName>
        <fullName evidence="2">Amidohydrolase</fullName>
    </submittedName>
</protein>
<comment type="caution">
    <text evidence="2">The sequence shown here is derived from an EMBL/GenBank/DDBJ whole genome shotgun (WGS) entry which is preliminary data.</text>
</comment>
<dbReference type="Proteomes" id="UP001501705">
    <property type="component" value="Unassembled WGS sequence"/>
</dbReference>
<dbReference type="InterPro" id="IPR032466">
    <property type="entry name" value="Metal_Hydrolase"/>
</dbReference>